<dbReference type="InParanoid" id="A0A024FYI6"/>
<dbReference type="Proteomes" id="UP000053237">
    <property type="component" value="Unassembled WGS sequence"/>
</dbReference>
<protein>
    <submittedName>
        <fullName evidence="1">Uncharacterized protein</fullName>
    </submittedName>
</protein>
<proteinExistence type="predicted"/>
<dbReference type="AlphaFoldDB" id="A0A024FYI6"/>
<keyword evidence="2" id="KW-1185">Reference proteome</keyword>
<name>A0A024FYI6_9STRA</name>
<dbReference type="EMBL" id="CAIX01001778">
    <property type="protein sequence ID" value="CCI11734.1"/>
    <property type="molecule type" value="Genomic_DNA"/>
</dbReference>
<comment type="caution">
    <text evidence="1">The sequence shown here is derived from an EMBL/GenBank/DDBJ whole genome shotgun (WGS) entry which is preliminary data.</text>
</comment>
<sequence length="110" mass="13287">MHRAKFLKKDMIREDESRKSGTNDCYYLFRYLYPYTAVRNVPPLYFKRRINTELTANQTSYFSQDVKDDRAKYHSIDSSQFLSAIRMHLTPISYQYLLLYPFVFDLLLHP</sequence>
<organism evidence="1 2">
    <name type="scientific">Albugo candida</name>
    <dbReference type="NCBI Taxonomy" id="65357"/>
    <lineage>
        <taxon>Eukaryota</taxon>
        <taxon>Sar</taxon>
        <taxon>Stramenopiles</taxon>
        <taxon>Oomycota</taxon>
        <taxon>Peronosporomycetes</taxon>
        <taxon>Albuginales</taxon>
        <taxon>Albuginaceae</taxon>
        <taxon>Albugo</taxon>
    </lineage>
</organism>
<evidence type="ECO:0000313" key="1">
    <source>
        <dbReference type="EMBL" id="CCI11734.1"/>
    </source>
</evidence>
<gene>
    <name evidence="1" type="ORF">BN9_133790</name>
</gene>
<reference evidence="1 2" key="1">
    <citation type="submission" date="2012-05" db="EMBL/GenBank/DDBJ databases">
        <title>Recombination and specialization in a pathogen metapopulation.</title>
        <authorList>
            <person name="Gardiner A."/>
            <person name="Kemen E."/>
            <person name="Schultz-Larsen T."/>
            <person name="MacLean D."/>
            <person name="Van Oosterhout C."/>
            <person name="Jones J.D.G."/>
        </authorList>
    </citation>
    <scope>NUCLEOTIDE SEQUENCE [LARGE SCALE GENOMIC DNA]</scope>
    <source>
        <strain evidence="1 2">Ac Nc2</strain>
    </source>
</reference>
<evidence type="ECO:0000313" key="2">
    <source>
        <dbReference type="Proteomes" id="UP000053237"/>
    </source>
</evidence>
<accession>A0A024FYI6</accession>